<reference evidence="11 12" key="1">
    <citation type="submission" date="2021-02" db="EMBL/GenBank/DDBJ databases">
        <title>Variation within the Batrachochytrium salamandrivorans European outbreak.</title>
        <authorList>
            <person name="Kelly M."/>
            <person name="Pasmans F."/>
            <person name="Shea T.P."/>
            <person name="Munoz J.F."/>
            <person name="Carranza S."/>
            <person name="Cuomo C.A."/>
            <person name="Martel A."/>
        </authorList>
    </citation>
    <scope>NUCLEOTIDE SEQUENCE [LARGE SCALE GENOMIC DNA]</scope>
    <source>
        <strain evidence="11 12">AMFP18/2</strain>
    </source>
</reference>
<sequence length="333" mass="37267">MTYRFLGNSGLKVSVLSLGGWVTQGSQVGNEIAFECMKTAYDAGINFFDTAEVYAAGESEKVMGEAIKKYGWSRSSLVISTKIYWGGEGPNDKGLSRKHIIEGTNASLARLQLEYVDLIYAHRPDELTPMEEIVRAFNFVIEQGKAFYWGTSEWSAEQLTDAYRVAERLNLIPPLMEQPQYNMFHRDRVEVEYAPLYKKHGLGTTIWSPLASGVLTGKYLDGVPEDSRLALQNNFIMVKLRKELQTEQGLAKHDKVKKLKVLAESHGVTLAQLALAWCIKNPNVSSVITGASRVSQVLENLKALEIVSKLTPEVMAEIEKILENTPTHPIARW</sequence>
<keyword evidence="6" id="KW-0521">NADP</keyword>
<dbReference type="PRINTS" id="PR01577">
    <property type="entry name" value="KCNABCHANNEL"/>
</dbReference>
<evidence type="ECO:0000256" key="1">
    <source>
        <dbReference type="ARBA" id="ARBA00004496"/>
    </source>
</evidence>
<dbReference type="PANTHER" id="PTHR43150">
    <property type="entry name" value="HYPERKINETIC, ISOFORM M"/>
    <property type="match status" value="1"/>
</dbReference>
<organism evidence="11 12">
    <name type="scientific">Batrachochytrium salamandrivorans</name>
    <dbReference type="NCBI Taxonomy" id="1357716"/>
    <lineage>
        <taxon>Eukaryota</taxon>
        <taxon>Fungi</taxon>
        <taxon>Fungi incertae sedis</taxon>
        <taxon>Chytridiomycota</taxon>
        <taxon>Chytridiomycota incertae sedis</taxon>
        <taxon>Chytridiomycetes</taxon>
        <taxon>Rhizophydiales</taxon>
        <taxon>Rhizophydiales incertae sedis</taxon>
        <taxon>Batrachochytrium</taxon>
    </lineage>
</organism>
<evidence type="ECO:0000256" key="3">
    <source>
        <dbReference type="ARBA" id="ARBA00022448"/>
    </source>
</evidence>
<comment type="caution">
    <text evidence="11">The sequence shown here is derived from an EMBL/GenBank/DDBJ whole genome shotgun (WGS) entry which is preliminary data.</text>
</comment>
<evidence type="ECO:0000256" key="7">
    <source>
        <dbReference type="ARBA" id="ARBA00022958"/>
    </source>
</evidence>
<dbReference type="InterPro" id="IPR036812">
    <property type="entry name" value="NAD(P)_OxRdtase_dom_sf"/>
</dbReference>
<keyword evidence="9" id="KW-0406">Ion transport</keyword>
<feature type="domain" description="NADP-dependent oxidoreductase" evidence="10">
    <location>
        <begin position="16"/>
        <end position="322"/>
    </location>
</feature>
<evidence type="ECO:0000256" key="9">
    <source>
        <dbReference type="ARBA" id="ARBA00023065"/>
    </source>
</evidence>
<keyword evidence="5" id="KW-0633">Potassium transport</keyword>
<dbReference type="InterPro" id="IPR023210">
    <property type="entry name" value="NADP_OxRdtase_dom"/>
</dbReference>
<dbReference type="CDD" id="cd19143">
    <property type="entry name" value="AKR_AKR6C1_2"/>
    <property type="match status" value="1"/>
</dbReference>
<dbReference type="NCBIfam" id="TIGR01293">
    <property type="entry name" value="Kv_beta"/>
    <property type="match status" value="1"/>
</dbReference>
<evidence type="ECO:0000256" key="2">
    <source>
        <dbReference type="ARBA" id="ARBA00006515"/>
    </source>
</evidence>
<dbReference type="Proteomes" id="UP001648503">
    <property type="component" value="Unassembled WGS sequence"/>
</dbReference>
<dbReference type="Gene3D" id="3.20.20.100">
    <property type="entry name" value="NADP-dependent oxidoreductase domain"/>
    <property type="match status" value="1"/>
</dbReference>
<dbReference type="PANTHER" id="PTHR43150:SF2">
    <property type="entry name" value="HYPERKINETIC, ISOFORM M"/>
    <property type="match status" value="1"/>
</dbReference>
<evidence type="ECO:0000256" key="6">
    <source>
        <dbReference type="ARBA" id="ARBA00022857"/>
    </source>
</evidence>
<keyword evidence="8" id="KW-0560">Oxidoreductase</keyword>
<evidence type="ECO:0000259" key="10">
    <source>
        <dbReference type="Pfam" id="PF00248"/>
    </source>
</evidence>
<dbReference type="SUPFAM" id="SSF51430">
    <property type="entry name" value="NAD(P)-linked oxidoreductase"/>
    <property type="match status" value="1"/>
</dbReference>
<protein>
    <recommendedName>
        <fullName evidence="10">NADP-dependent oxidoreductase domain-containing protein</fullName>
    </recommendedName>
</protein>
<keyword evidence="4" id="KW-0963">Cytoplasm</keyword>
<dbReference type="EMBL" id="JAFCIX010000580">
    <property type="protein sequence ID" value="KAH6585636.1"/>
    <property type="molecule type" value="Genomic_DNA"/>
</dbReference>
<dbReference type="InterPro" id="IPR005983">
    <property type="entry name" value="K_chnl_volt-dep_bsu_KCNAB"/>
</dbReference>
<proteinExistence type="inferred from homology"/>
<dbReference type="Pfam" id="PF00248">
    <property type="entry name" value="Aldo_ket_red"/>
    <property type="match status" value="1"/>
</dbReference>
<evidence type="ECO:0000313" key="11">
    <source>
        <dbReference type="EMBL" id="KAH6585636.1"/>
    </source>
</evidence>
<dbReference type="InterPro" id="IPR005399">
    <property type="entry name" value="K_chnl_volt-dep_bsu_KCNAB-rel"/>
</dbReference>
<comment type="similarity">
    <text evidence="2">Belongs to the shaker potassium channel beta subunit family.</text>
</comment>
<keyword evidence="7" id="KW-0630">Potassium</keyword>
<keyword evidence="3" id="KW-0813">Transport</keyword>
<gene>
    <name evidence="11" type="ORF">BASA50_001244</name>
</gene>
<name>A0ABQ8ES20_9FUNG</name>
<evidence type="ECO:0000256" key="4">
    <source>
        <dbReference type="ARBA" id="ARBA00022490"/>
    </source>
</evidence>
<comment type="subcellular location">
    <subcellularLocation>
        <location evidence="1">Cytoplasm</location>
    </subcellularLocation>
</comment>
<evidence type="ECO:0000256" key="8">
    <source>
        <dbReference type="ARBA" id="ARBA00023002"/>
    </source>
</evidence>
<evidence type="ECO:0000256" key="5">
    <source>
        <dbReference type="ARBA" id="ARBA00022538"/>
    </source>
</evidence>
<keyword evidence="12" id="KW-1185">Reference proteome</keyword>
<evidence type="ECO:0000313" key="12">
    <source>
        <dbReference type="Proteomes" id="UP001648503"/>
    </source>
</evidence>
<accession>A0ABQ8ES20</accession>